<dbReference type="Proteomes" id="UP001367676">
    <property type="component" value="Unassembled WGS sequence"/>
</dbReference>
<feature type="domain" description="C2H2-type" evidence="7">
    <location>
        <begin position="404"/>
        <end position="427"/>
    </location>
</feature>
<evidence type="ECO:0000259" key="7">
    <source>
        <dbReference type="PROSITE" id="PS50157"/>
    </source>
</evidence>
<dbReference type="GO" id="GO:0008270">
    <property type="term" value="F:zinc ion binding"/>
    <property type="evidence" value="ECO:0007669"/>
    <property type="project" value="UniProtKB-KW"/>
</dbReference>
<evidence type="ECO:0000313" key="9">
    <source>
        <dbReference type="Proteomes" id="UP001367676"/>
    </source>
</evidence>
<keyword evidence="5" id="KW-0862">Zinc</keyword>
<dbReference type="InterPro" id="IPR050752">
    <property type="entry name" value="C2H2-ZF_domain"/>
</dbReference>
<reference evidence="8 9" key="1">
    <citation type="submission" date="2024-03" db="EMBL/GenBank/DDBJ databases">
        <title>Adaptation during the transition from Ophiocordyceps entomopathogen to insect associate is accompanied by gene loss and intensified selection.</title>
        <authorList>
            <person name="Ward C.M."/>
            <person name="Onetto C.A."/>
            <person name="Borneman A.R."/>
        </authorList>
    </citation>
    <scope>NUCLEOTIDE SEQUENCE [LARGE SCALE GENOMIC DNA]</scope>
    <source>
        <strain evidence="8">AWRI1</strain>
        <tissue evidence="8">Single Adult Female</tissue>
    </source>
</reference>
<dbReference type="GO" id="GO:0000978">
    <property type="term" value="F:RNA polymerase II cis-regulatory region sequence-specific DNA binding"/>
    <property type="evidence" value="ECO:0007669"/>
    <property type="project" value="TreeGrafter"/>
</dbReference>
<proteinExistence type="inferred from homology"/>
<feature type="domain" description="C2H2-type" evidence="7">
    <location>
        <begin position="530"/>
        <end position="557"/>
    </location>
</feature>
<accession>A0AAN9Y980</accession>
<organism evidence="8 9">
    <name type="scientific">Parthenolecanium corni</name>
    <dbReference type="NCBI Taxonomy" id="536013"/>
    <lineage>
        <taxon>Eukaryota</taxon>
        <taxon>Metazoa</taxon>
        <taxon>Ecdysozoa</taxon>
        <taxon>Arthropoda</taxon>
        <taxon>Hexapoda</taxon>
        <taxon>Insecta</taxon>
        <taxon>Pterygota</taxon>
        <taxon>Neoptera</taxon>
        <taxon>Paraneoptera</taxon>
        <taxon>Hemiptera</taxon>
        <taxon>Sternorrhyncha</taxon>
        <taxon>Coccoidea</taxon>
        <taxon>Coccidae</taxon>
        <taxon>Parthenolecanium</taxon>
    </lineage>
</organism>
<feature type="domain" description="C2H2-type" evidence="7">
    <location>
        <begin position="431"/>
        <end position="462"/>
    </location>
</feature>
<dbReference type="PANTHER" id="PTHR24384">
    <property type="entry name" value="FINGER PUTATIVE TRANSCRIPTION FACTOR FAMILY-RELATED"/>
    <property type="match status" value="1"/>
</dbReference>
<dbReference type="InterPro" id="IPR036236">
    <property type="entry name" value="Znf_C2H2_sf"/>
</dbReference>
<feature type="domain" description="C2H2-type" evidence="7">
    <location>
        <begin position="586"/>
        <end position="613"/>
    </location>
</feature>
<dbReference type="Gene3D" id="3.30.160.60">
    <property type="entry name" value="Classic Zinc Finger"/>
    <property type="match status" value="6"/>
</dbReference>
<dbReference type="Pfam" id="PF00096">
    <property type="entry name" value="zf-C2H2"/>
    <property type="match status" value="4"/>
</dbReference>
<dbReference type="EMBL" id="JBBCAQ010000006">
    <property type="protein sequence ID" value="KAK7602974.1"/>
    <property type="molecule type" value="Genomic_DNA"/>
</dbReference>
<dbReference type="SMART" id="SM00355">
    <property type="entry name" value="ZnF_C2H2"/>
    <property type="match status" value="14"/>
</dbReference>
<feature type="domain" description="C2H2-type" evidence="7">
    <location>
        <begin position="558"/>
        <end position="585"/>
    </location>
</feature>
<evidence type="ECO:0000256" key="4">
    <source>
        <dbReference type="ARBA" id="ARBA00022771"/>
    </source>
</evidence>
<evidence type="ECO:0000256" key="3">
    <source>
        <dbReference type="ARBA" id="ARBA00022737"/>
    </source>
</evidence>
<dbReference type="InterPro" id="IPR013087">
    <property type="entry name" value="Znf_C2H2_type"/>
</dbReference>
<evidence type="ECO:0000256" key="2">
    <source>
        <dbReference type="ARBA" id="ARBA00022723"/>
    </source>
</evidence>
<feature type="domain" description="C2H2-type" evidence="7">
    <location>
        <begin position="320"/>
        <end position="347"/>
    </location>
</feature>
<dbReference type="PROSITE" id="PS00028">
    <property type="entry name" value="ZINC_FINGER_C2H2_1"/>
    <property type="match status" value="7"/>
</dbReference>
<protein>
    <recommendedName>
        <fullName evidence="7">C2H2-type domain-containing protein</fullName>
    </recommendedName>
</protein>
<dbReference type="SUPFAM" id="SSF57667">
    <property type="entry name" value="beta-beta-alpha zinc fingers"/>
    <property type="match status" value="6"/>
</dbReference>
<gene>
    <name evidence="8" type="ORF">V9T40_002973</name>
</gene>
<comment type="caution">
    <text evidence="8">The sequence shown here is derived from an EMBL/GenBank/DDBJ whole genome shotgun (WGS) entry which is preliminary data.</text>
</comment>
<keyword evidence="2" id="KW-0479">Metal-binding</keyword>
<dbReference type="PANTHER" id="PTHR24384:SF218">
    <property type="entry name" value="ZINC FINGER PROTEIN 502"/>
    <property type="match status" value="1"/>
</dbReference>
<keyword evidence="4 6" id="KW-0863">Zinc-finger</keyword>
<feature type="domain" description="C2H2-type" evidence="7">
    <location>
        <begin position="348"/>
        <end position="375"/>
    </location>
</feature>
<sequence length="644" mass="74766">MEFFSMIQLIKLFIQTSKFSPVAYLTLSSHTFVVEQNPLDSNAEVNHGASAEPLFATVNDIVELLVVHPDEMVHVELNDVLNDASELNDEVKSHLTENVTNNPVLLVKEEMTHILERDDGVEAPKEETEESIFLEKYDVVEDVMELQEKEAAHLTYETVDKECRETEVVEVLYECNVCRNTYVSENDYISHICPGAAYEDDTSSSSGKLRDYECELCNRVFRSYFVYQMHMSQHKNVNLCHVCNATFLDYSSLVHHICEDHPHLSADLISLEEDNLTEGRKQCDICGKITNNLRQHKMYHTIKELESCKEEHKRTMKKWFLCKKCNKKIFSEANYLFHLAQHDGEDFVQCKQCDYVATSVQNYNMHITVHTGSKYFICNDCGKCFFTRSAISDHVLIHMEGSRYMCEICGKRFKTSRSNAQHKLLQHKKYFRCSRCNRGFTHEAKLNSHFNICRVIHQDTVDSKVFEPVEKFFCNICNSNIKSSSEISILFHKAKHEGKEGVECRFCNLLCKNACMYKNHLLIHTNQRPYACTQCPKSFRTKGCLVQHMLVHGDEYKYTCEYCGKKSKKLTTHVNHVNIHTDTKPYKCPDCARPFRQLSDMKKHRRTHLKYKMVEITSPNYGLAIKTEMEDIIAVDSIQQIRLV</sequence>
<keyword evidence="3" id="KW-0677">Repeat</keyword>
<dbReference type="PROSITE" id="PS50157">
    <property type="entry name" value="ZINC_FINGER_C2H2_2"/>
    <property type="match status" value="9"/>
</dbReference>
<dbReference type="GO" id="GO:0000981">
    <property type="term" value="F:DNA-binding transcription factor activity, RNA polymerase II-specific"/>
    <property type="evidence" value="ECO:0007669"/>
    <property type="project" value="TreeGrafter"/>
</dbReference>
<dbReference type="FunFam" id="3.30.160.60:FF:000086">
    <property type="entry name" value="transcription factor E4F1 isoform X1"/>
    <property type="match status" value="1"/>
</dbReference>
<feature type="domain" description="C2H2-type" evidence="7">
    <location>
        <begin position="376"/>
        <end position="398"/>
    </location>
</feature>
<evidence type="ECO:0000313" key="8">
    <source>
        <dbReference type="EMBL" id="KAK7602974.1"/>
    </source>
</evidence>
<feature type="domain" description="C2H2-type" evidence="7">
    <location>
        <begin position="212"/>
        <end position="239"/>
    </location>
</feature>
<dbReference type="AlphaFoldDB" id="A0AAN9Y980"/>
<comment type="similarity">
    <text evidence="1">Belongs to the krueppel C2H2-type zinc-finger protein family.</text>
</comment>
<evidence type="ECO:0000256" key="5">
    <source>
        <dbReference type="ARBA" id="ARBA00022833"/>
    </source>
</evidence>
<name>A0AAN9Y980_9HEMI</name>
<evidence type="ECO:0000256" key="1">
    <source>
        <dbReference type="ARBA" id="ARBA00006991"/>
    </source>
</evidence>
<dbReference type="FunFam" id="3.30.160.60:FF:002343">
    <property type="entry name" value="Zinc finger protein 33A"/>
    <property type="match status" value="1"/>
</dbReference>
<evidence type="ECO:0000256" key="6">
    <source>
        <dbReference type="PROSITE-ProRule" id="PRU00042"/>
    </source>
</evidence>
<keyword evidence="9" id="KW-1185">Reference proteome</keyword>